<keyword evidence="2" id="KW-1185">Reference proteome</keyword>
<evidence type="ECO:0000313" key="1">
    <source>
        <dbReference type="EMBL" id="KAK5626926.1"/>
    </source>
</evidence>
<accession>A0AAN7UJ00</accession>
<dbReference type="AlphaFoldDB" id="A0AAN7UJ00"/>
<comment type="caution">
    <text evidence="1">The sequence shown here is derived from an EMBL/GenBank/DDBJ whole genome shotgun (WGS) entry which is preliminary data.</text>
</comment>
<protein>
    <submittedName>
        <fullName evidence="1">Uncharacterized protein</fullName>
    </submittedName>
</protein>
<name>A0AAN7UJ00_9PEZI</name>
<gene>
    <name evidence="1" type="ORF">RRF57_002641</name>
</gene>
<dbReference type="EMBL" id="JAWHQM010000004">
    <property type="protein sequence ID" value="KAK5626926.1"/>
    <property type="molecule type" value="Genomic_DNA"/>
</dbReference>
<dbReference type="Proteomes" id="UP001305414">
    <property type="component" value="Unassembled WGS sequence"/>
</dbReference>
<evidence type="ECO:0000313" key="2">
    <source>
        <dbReference type="Proteomes" id="UP001305414"/>
    </source>
</evidence>
<reference evidence="1 2" key="1">
    <citation type="submission" date="2023-10" db="EMBL/GenBank/DDBJ databases">
        <title>Draft genome sequence of Xylaria bambusicola isolate GMP-LS, the root and basal stem rot pathogen of sugarcane in Indonesia.</title>
        <authorList>
            <person name="Selvaraj P."/>
            <person name="Muralishankar V."/>
            <person name="Muruganantham S."/>
            <person name="Sp S."/>
            <person name="Haryani S."/>
            <person name="Lau K.J.X."/>
            <person name="Naqvi N.I."/>
        </authorList>
    </citation>
    <scope>NUCLEOTIDE SEQUENCE [LARGE SCALE GENOMIC DNA]</scope>
    <source>
        <strain evidence="1">GMP-LS</strain>
    </source>
</reference>
<organism evidence="1 2">
    <name type="scientific">Xylaria bambusicola</name>
    <dbReference type="NCBI Taxonomy" id="326684"/>
    <lineage>
        <taxon>Eukaryota</taxon>
        <taxon>Fungi</taxon>
        <taxon>Dikarya</taxon>
        <taxon>Ascomycota</taxon>
        <taxon>Pezizomycotina</taxon>
        <taxon>Sordariomycetes</taxon>
        <taxon>Xylariomycetidae</taxon>
        <taxon>Xylariales</taxon>
        <taxon>Xylariaceae</taxon>
        <taxon>Xylaria</taxon>
    </lineage>
</organism>
<sequence length="274" mass="28221">MSNDGPLDSVIPLAATVELGNGYEPVEEPMTNADVAVDCGEPVPEGEPVLEAPGNPDVELPALIVTEPDGVGTSSVEKLNALVRLPLALTEVSSSEEMDGVVGDNSEPLLLGSPVGPPVMSVELVIENGGLLDVRAPDVKVCDMLFTLDVSIEEAPPDAVPETTDVDALIFDPDGNGVGEVTENVVETWLGNVSGPLLPVGYGPVPDTDSLELLSGKGAVGEVLKNGVPDEMAVTLLVVSKDDPGRDSAGVEENPVPDRLPVPLFASVVELPKG</sequence>
<proteinExistence type="predicted"/>